<accession>A0A285CQV5</accession>
<feature type="transmembrane region" description="Helical" evidence="5">
    <location>
        <begin position="191"/>
        <end position="211"/>
    </location>
</feature>
<keyword evidence="2 5" id="KW-0812">Transmembrane</keyword>
<comment type="subcellular location">
    <subcellularLocation>
        <location evidence="1">Membrane</location>
        <topology evidence="1">Multi-pass membrane protein</topology>
    </subcellularLocation>
</comment>
<dbReference type="AlphaFoldDB" id="A0A285CQV5"/>
<proteinExistence type="predicted"/>
<dbReference type="EMBL" id="OAOP01000003">
    <property type="protein sequence ID" value="SNX69960.1"/>
    <property type="molecule type" value="Genomic_DNA"/>
</dbReference>
<reference evidence="6 7" key="1">
    <citation type="submission" date="2017-08" db="EMBL/GenBank/DDBJ databases">
        <authorList>
            <person name="de Groot N.N."/>
        </authorList>
    </citation>
    <scope>NUCLEOTIDE SEQUENCE [LARGE SCALE GENOMIC DNA]</scope>
    <source>
        <strain evidence="6 7">JC228</strain>
    </source>
</reference>
<dbReference type="PANTHER" id="PTHR16950:SF16">
    <property type="entry name" value="ZINC TRANSPORTER ZIP13"/>
    <property type="match status" value="1"/>
</dbReference>
<evidence type="ECO:0000256" key="2">
    <source>
        <dbReference type="ARBA" id="ARBA00022692"/>
    </source>
</evidence>
<keyword evidence="7" id="KW-1185">Reference proteome</keyword>
<keyword evidence="3 5" id="KW-1133">Transmembrane helix</keyword>
<dbReference type="GO" id="GO:0046873">
    <property type="term" value="F:metal ion transmembrane transporter activity"/>
    <property type="evidence" value="ECO:0007669"/>
    <property type="project" value="InterPro"/>
</dbReference>
<evidence type="ECO:0000256" key="1">
    <source>
        <dbReference type="ARBA" id="ARBA00004141"/>
    </source>
</evidence>
<dbReference type="Pfam" id="PF02535">
    <property type="entry name" value="Zip"/>
    <property type="match status" value="2"/>
</dbReference>
<feature type="transmembrane region" description="Helical" evidence="5">
    <location>
        <begin position="130"/>
        <end position="157"/>
    </location>
</feature>
<evidence type="ECO:0000256" key="4">
    <source>
        <dbReference type="ARBA" id="ARBA00023136"/>
    </source>
</evidence>
<feature type="transmembrane region" description="Helical" evidence="5">
    <location>
        <begin position="102"/>
        <end position="124"/>
    </location>
</feature>
<gene>
    <name evidence="6" type="ORF">SAMN05877753_103342</name>
</gene>
<evidence type="ECO:0000256" key="5">
    <source>
        <dbReference type="SAM" id="Phobius"/>
    </source>
</evidence>
<protein>
    <submittedName>
        <fullName evidence="6">ZIP family zinc transporter/zinc and cadmium transporter</fullName>
    </submittedName>
</protein>
<dbReference type="RefSeq" id="WP_097158254.1">
    <property type="nucleotide sequence ID" value="NZ_JBEPMQ010000002.1"/>
</dbReference>
<feature type="transmembrane region" description="Helical" evidence="5">
    <location>
        <begin position="223"/>
        <end position="243"/>
    </location>
</feature>
<feature type="transmembrane region" description="Helical" evidence="5">
    <location>
        <begin position="164"/>
        <end position="185"/>
    </location>
</feature>
<feature type="transmembrane region" description="Helical" evidence="5">
    <location>
        <begin position="64"/>
        <end position="82"/>
    </location>
</feature>
<dbReference type="InterPro" id="IPR003689">
    <property type="entry name" value="ZIP"/>
</dbReference>
<dbReference type="Proteomes" id="UP000219546">
    <property type="component" value="Unassembled WGS sequence"/>
</dbReference>
<sequence length="251" mass="27514">MTFEVFLYVLLAAVANVIGGLVILIKKDWSKNGLNALMAISAGMLLSIALLDLIPEILDHHHDYSIFVLAGIMVIFFFQQFVSRHFHFGEETHHHSNSRSAITGALIGLMIHTFFDGFSIVASFEIDVSLGVTVLTAVLLHKIPDGLTISSIVFSFLENKKMAFLAAVLLGISTLAGAILANFLSPQTGEFNIATIAIAFTAGIFIYVACADLLPEVNKSDNRLVSSFFLIGIIVYFLLNWVMNQFSPHIH</sequence>
<dbReference type="GO" id="GO:0016020">
    <property type="term" value="C:membrane"/>
    <property type="evidence" value="ECO:0007669"/>
    <property type="project" value="UniProtKB-SubCell"/>
</dbReference>
<keyword evidence="4 5" id="KW-0472">Membrane</keyword>
<evidence type="ECO:0000256" key="3">
    <source>
        <dbReference type="ARBA" id="ARBA00022989"/>
    </source>
</evidence>
<dbReference type="OrthoDB" id="2374151at2"/>
<dbReference type="PANTHER" id="PTHR16950">
    <property type="entry name" value="ZINC TRANSPORTER SLC39A7 HISTIDINE-RICH MEMBRANE PROTEIN KE4"/>
    <property type="match status" value="1"/>
</dbReference>
<name>A0A285CQV5_9BACI</name>
<feature type="transmembrane region" description="Helical" evidence="5">
    <location>
        <begin position="37"/>
        <end position="58"/>
    </location>
</feature>
<evidence type="ECO:0000313" key="7">
    <source>
        <dbReference type="Proteomes" id="UP000219546"/>
    </source>
</evidence>
<evidence type="ECO:0000313" key="6">
    <source>
        <dbReference type="EMBL" id="SNX69960.1"/>
    </source>
</evidence>
<feature type="transmembrane region" description="Helical" evidence="5">
    <location>
        <begin position="6"/>
        <end position="25"/>
    </location>
</feature>
<organism evidence="6 7">
    <name type="scientific">Bacillus oleivorans</name>
    <dbReference type="NCBI Taxonomy" id="1448271"/>
    <lineage>
        <taxon>Bacteria</taxon>
        <taxon>Bacillati</taxon>
        <taxon>Bacillota</taxon>
        <taxon>Bacilli</taxon>
        <taxon>Bacillales</taxon>
        <taxon>Bacillaceae</taxon>
        <taxon>Bacillus</taxon>
    </lineage>
</organism>